<dbReference type="HAMAP" id="MF_02071">
    <property type="entry name" value="RlpA"/>
    <property type="match status" value="1"/>
</dbReference>
<protein>
    <recommendedName>
        <fullName evidence="3">Probable endolytic peptidoglycan transglycosylase RlpA</fullName>
        <ecNumber evidence="3">4.2.2.-</ecNumber>
    </recommendedName>
</protein>
<keyword evidence="1 3" id="KW-0456">Lyase</keyword>
<reference evidence="6 7" key="1">
    <citation type="journal article" date="2020" name="ISME J.">
        <title>Comparative genomics reveals insights into cyanobacterial evolution and habitat adaptation.</title>
        <authorList>
            <person name="Chen M.Y."/>
            <person name="Teng W.K."/>
            <person name="Zhao L."/>
            <person name="Hu C.X."/>
            <person name="Zhou Y.K."/>
            <person name="Han B.P."/>
            <person name="Song L.R."/>
            <person name="Shu W.S."/>
        </authorList>
    </citation>
    <scope>NUCLEOTIDE SEQUENCE [LARGE SCALE GENOMIC DNA]</scope>
    <source>
        <strain evidence="6 7">FACHB-288</strain>
    </source>
</reference>
<dbReference type="InterPro" id="IPR034718">
    <property type="entry name" value="RlpA"/>
</dbReference>
<comment type="caution">
    <text evidence="6">The sequence shown here is derived from an EMBL/GenBank/DDBJ whole genome shotgun (WGS) entry which is preliminary data.</text>
</comment>
<dbReference type="Proteomes" id="UP000658514">
    <property type="component" value="Unassembled WGS sequence"/>
</dbReference>
<gene>
    <name evidence="3" type="primary">rlpA</name>
    <name evidence="6" type="ORF">H6G24_02600</name>
</gene>
<keyword evidence="7" id="KW-1185">Reference proteome</keyword>
<dbReference type="Gene3D" id="2.40.40.10">
    <property type="entry name" value="RlpA-like domain"/>
    <property type="match status" value="1"/>
</dbReference>
<dbReference type="SUPFAM" id="SSF50685">
    <property type="entry name" value="Barwin-like endoglucanases"/>
    <property type="match status" value="1"/>
</dbReference>
<sequence>MILFEFLCITSWIGSFLSSSENLLPSKAANVLPVWPAKVSTQIGKLVNKHRPLFVRPKQPMKVWSTTLLPSRFLKIDWGNNKPKRNLNKPLNSQARAVKNSQNQFCTFGEDLVAKQSGIGAASLSLSGSIINANPEQRDLFPHKFLRSLQDFFRFAHPVEQNFMSASLPVLIVQRQPNNYEVWLNQHLVATLPTEPAAKSLQKRLTKLAKSTNFDANQLRPALVDGLPALMAGNRFLWRIENSIARQFQQNADLLAIEWINNLRSAFKASTLTLVEGQKQMYGVTPTSTKLSGLASWYGGYFHGRLTANGEIYNKNELTVAHKSLPFNTYLQVTNLQNNQSVIVRVNDRGPYIPPRSLDLSQAAARCLGSEMAGVVPYKAVILQNSEPKITLKPSTLTTFNSMKPKPVKQLAFIPEF</sequence>
<evidence type="ECO:0000313" key="7">
    <source>
        <dbReference type="Proteomes" id="UP000658514"/>
    </source>
</evidence>
<dbReference type="InterPro" id="IPR009009">
    <property type="entry name" value="RlpA-like_DPBB"/>
</dbReference>
<comment type="function">
    <text evidence="3">Lytic transglycosylase with a strong preference for naked glycan strands that lack stem peptides.</text>
</comment>
<dbReference type="EMBL" id="JACJQH010000003">
    <property type="protein sequence ID" value="MBD2194385.1"/>
    <property type="molecule type" value="Genomic_DNA"/>
</dbReference>
<dbReference type="NCBIfam" id="TIGR00413">
    <property type="entry name" value="rlpA"/>
    <property type="match status" value="1"/>
</dbReference>
<name>A0ABR8A4R4_9CYAN</name>
<dbReference type="EC" id="4.2.2.-" evidence="3"/>
<dbReference type="InterPro" id="IPR012997">
    <property type="entry name" value="RplA"/>
</dbReference>
<evidence type="ECO:0000256" key="4">
    <source>
        <dbReference type="RuleBase" id="RU003495"/>
    </source>
</evidence>
<evidence type="ECO:0000256" key="1">
    <source>
        <dbReference type="ARBA" id="ARBA00023239"/>
    </source>
</evidence>
<keyword evidence="2 3" id="KW-0961">Cell wall biogenesis/degradation</keyword>
<evidence type="ECO:0000259" key="5">
    <source>
        <dbReference type="Pfam" id="PF03330"/>
    </source>
</evidence>
<feature type="domain" description="RlpA-like protein double-psi beta-barrel" evidence="5">
    <location>
        <begin position="292"/>
        <end position="377"/>
    </location>
</feature>
<evidence type="ECO:0000256" key="3">
    <source>
        <dbReference type="HAMAP-Rule" id="MF_02071"/>
    </source>
</evidence>
<dbReference type="CDD" id="cd22268">
    <property type="entry name" value="DPBB_RlpA-like"/>
    <property type="match status" value="1"/>
</dbReference>
<dbReference type="InterPro" id="IPR036908">
    <property type="entry name" value="RlpA-like_sf"/>
</dbReference>
<dbReference type="PANTHER" id="PTHR34183:SF1">
    <property type="entry name" value="ENDOLYTIC PEPTIDOGLYCAN TRANSGLYCOSYLASE RLPA"/>
    <property type="match status" value="1"/>
</dbReference>
<comment type="similarity">
    <text evidence="3 4">Belongs to the RlpA family.</text>
</comment>
<dbReference type="Pfam" id="PF03330">
    <property type="entry name" value="DPBB_1"/>
    <property type="match status" value="1"/>
</dbReference>
<evidence type="ECO:0000313" key="6">
    <source>
        <dbReference type="EMBL" id="MBD2194385.1"/>
    </source>
</evidence>
<accession>A0ABR8A4R4</accession>
<organism evidence="6 7">
    <name type="scientific">Calothrix parietina FACHB-288</name>
    <dbReference type="NCBI Taxonomy" id="2692896"/>
    <lineage>
        <taxon>Bacteria</taxon>
        <taxon>Bacillati</taxon>
        <taxon>Cyanobacteriota</taxon>
        <taxon>Cyanophyceae</taxon>
        <taxon>Nostocales</taxon>
        <taxon>Calotrichaceae</taxon>
        <taxon>Calothrix</taxon>
    </lineage>
</organism>
<proteinExistence type="inferred from homology"/>
<dbReference type="PANTHER" id="PTHR34183">
    <property type="entry name" value="ENDOLYTIC PEPTIDOGLYCAN TRANSGLYCOSYLASE RLPA"/>
    <property type="match status" value="1"/>
</dbReference>
<evidence type="ECO:0000256" key="2">
    <source>
        <dbReference type="ARBA" id="ARBA00023316"/>
    </source>
</evidence>